<dbReference type="EMBL" id="JAGYWB010000013">
    <property type="protein sequence ID" value="KAI0501011.1"/>
    <property type="molecule type" value="Genomic_DNA"/>
</dbReference>
<dbReference type="Proteomes" id="UP000829196">
    <property type="component" value="Unassembled WGS sequence"/>
</dbReference>
<dbReference type="SMR" id="A0A8T3AY58"/>
<organism evidence="1 2">
    <name type="scientific">Dendrobium nobile</name>
    <name type="common">Orchid</name>
    <dbReference type="NCBI Taxonomy" id="94219"/>
    <lineage>
        <taxon>Eukaryota</taxon>
        <taxon>Viridiplantae</taxon>
        <taxon>Streptophyta</taxon>
        <taxon>Embryophyta</taxon>
        <taxon>Tracheophyta</taxon>
        <taxon>Spermatophyta</taxon>
        <taxon>Magnoliopsida</taxon>
        <taxon>Liliopsida</taxon>
        <taxon>Asparagales</taxon>
        <taxon>Orchidaceae</taxon>
        <taxon>Epidendroideae</taxon>
        <taxon>Malaxideae</taxon>
        <taxon>Dendrobiinae</taxon>
        <taxon>Dendrobium</taxon>
    </lineage>
</organism>
<evidence type="ECO:0000313" key="1">
    <source>
        <dbReference type="EMBL" id="KAI0501011.1"/>
    </source>
</evidence>
<reference evidence="1" key="1">
    <citation type="journal article" date="2022" name="Front. Genet.">
        <title>Chromosome-Scale Assembly of the Dendrobium nobile Genome Provides Insights Into the Molecular Mechanism of the Biosynthesis of the Medicinal Active Ingredient of Dendrobium.</title>
        <authorList>
            <person name="Xu Q."/>
            <person name="Niu S.-C."/>
            <person name="Li K.-L."/>
            <person name="Zheng P.-J."/>
            <person name="Zhang X.-J."/>
            <person name="Jia Y."/>
            <person name="Liu Y."/>
            <person name="Niu Y.-X."/>
            <person name="Yu L.-H."/>
            <person name="Chen D.-F."/>
            <person name="Zhang G.-Q."/>
        </authorList>
    </citation>
    <scope>NUCLEOTIDE SEQUENCE</scope>
    <source>
        <tissue evidence="1">Leaf</tissue>
    </source>
</reference>
<keyword evidence="2" id="KW-1185">Reference proteome</keyword>
<name>A0A8T3AY58_DENNO</name>
<protein>
    <submittedName>
        <fullName evidence="1">Uncharacterized protein</fullName>
    </submittedName>
</protein>
<evidence type="ECO:0000313" key="2">
    <source>
        <dbReference type="Proteomes" id="UP000829196"/>
    </source>
</evidence>
<proteinExistence type="predicted"/>
<gene>
    <name evidence="1" type="ORF">KFK09_019229</name>
</gene>
<accession>A0A8T3AY58</accession>
<comment type="caution">
    <text evidence="1">The sequence shown here is derived from an EMBL/GenBank/DDBJ whole genome shotgun (WGS) entry which is preliminary data.</text>
</comment>
<sequence length="119" mass="13372">MTYPVLEVVLRRRLLAEGAQFQSLRPAKAGPGAPGWGVLPLDVEVETGIPALFHDFGEVFEERHVLKASDEEEGFVSRLRRACNQLKRVLEMAFACLWLLHTFDVLLRWLLAASANISI</sequence>
<dbReference type="AlphaFoldDB" id="A0A8T3AY58"/>